<dbReference type="GO" id="GO:0009060">
    <property type="term" value="P:aerobic respiration"/>
    <property type="evidence" value="ECO:0007669"/>
    <property type="project" value="EnsemblFungi"/>
</dbReference>
<dbReference type="PROSITE" id="PS00387">
    <property type="entry name" value="PPASE"/>
    <property type="match status" value="1"/>
</dbReference>
<name>A0A1W0E5J9_9MICR</name>
<dbReference type="AlphaFoldDB" id="A0A1W0E5J9"/>
<keyword evidence="4" id="KW-0479">Metal-binding</keyword>
<keyword evidence="8" id="KW-1185">Reference proteome</keyword>
<dbReference type="PANTHER" id="PTHR10286">
    <property type="entry name" value="INORGANIC PYROPHOSPHATASE"/>
    <property type="match status" value="1"/>
</dbReference>
<dbReference type="Pfam" id="PF00719">
    <property type="entry name" value="Pyrophosphatase"/>
    <property type="match status" value="1"/>
</dbReference>
<dbReference type="InterPro" id="IPR036649">
    <property type="entry name" value="Pyrophosphatase_sf"/>
</dbReference>
<evidence type="ECO:0000256" key="6">
    <source>
        <dbReference type="ARBA" id="ARBA00022842"/>
    </source>
</evidence>
<evidence type="ECO:0000313" key="8">
    <source>
        <dbReference type="Proteomes" id="UP000192758"/>
    </source>
</evidence>
<sequence length="278" mass="31687">MEATNNKEYDVIEIGSKYTSDYRVYPRKDGNIISPFHDIITHNEDGTYNCINEIPRFENAKFEVSKEDEFNPIKQDVKKDKVRFIKNIFPTKGYPANYGAFPRTFEDPKILDKFCNALGDNDPLDCVDISNVTKEVGSVYKAKVLGCLAMLDGGEADWKIIVIDVKDCIADKVNDLCDVKKHFPGFLENLFAWFRDYKKPDGKPENSFALNGEYQNAEFAKNIVKEASKNYEDFVKKGGDNKICLKSSLKGDSFEVLKKNDAKEGPVPDFANHFYFSK</sequence>
<dbReference type="Gene3D" id="3.90.80.10">
    <property type="entry name" value="Inorganic pyrophosphatase"/>
    <property type="match status" value="1"/>
</dbReference>
<keyword evidence="6" id="KW-0460">Magnesium</keyword>
<accession>A0A1W0E5J9</accession>
<evidence type="ECO:0000313" key="7">
    <source>
        <dbReference type="EMBL" id="OQS54520.1"/>
    </source>
</evidence>
<organism evidence="7 8">
    <name type="scientific">Ecytonucleospora hepatopenaei</name>
    <dbReference type="NCBI Taxonomy" id="646526"/>
    <lineage>
        <taxon>Eukaryota</taxon>
        <taxon>Fungi</taxon>
        <taxon>Fungi incertae sedis</taxon>
        <taxon>Microsporidia</taxon>
        <taxon>Enterocytozoonidae</taxon>
        <taxon>Ecytonucleospora</taxon>
    </lineage>
</organism>
<dbReference type="EC" id="3.6.1.1" evidence="3"/>
<dbReference type="SUPFAM" id="SSF50324">
    <property type="entry name" value="Inorganic pyrophosphatase"/>
    <property type="match status" value="1"/>
</dbReference>
<protein>
    <recommendedName>
        <fullName evidence="3">inorganic diphosphatase</fullName>
        <ecNumber evidence="3">3.6.1.1</ecNumber>
    </recommendedName>
</protein>
<dbReference type="EMBL" id="MNPJ01000019">
    <property type="protein sequence ID" value="OQS54520.1"/>
    <property type="molecule type" value="Genomic_DNA"/>
</dbReference>
<comment type="cofactor">
    <cofactor evidence="1">
        <name>Mg(2+)</name>
        <dbReference type="ChEBI" id="CHEBI:18420"/>
    </cofactor>
</comment>
<comment type="similarity">
    <text evidence="2">Belongs to the PPase family.</text>
</comment>
<evidence type="ECO:0000256" key="4">
    <source>
        <dbReference type="ARBA" id="ARBA00022723"/>
    </source>
</evidence>
<gene>
    <name evidence="7" type="primary">IPP1</name>
    <name evidence="7" type="ORF">EHP00_27</name>
</gene>
<dbReference type="OrthoDB" id="1608002at2759"/>
<evidence type="ECO:0000256" key="2">
    <source>
        <dbReference type="ARBA" id="ARBA00006220"/>
    </source>
</evidence>
<comment type="caution">
    <text evidence="7">The sequence shown here is derived from an EMBL/GenBank/DDBJ whole genome shotgun (WGS) entry which is preliminary data.</text>
</comment>
<dbReference type="GO" id="GO:0004427">
    <property type="term" value="F:inorganic diphosphate phosphatase activity"/>
    <property type="evidence" value="ECO:0007669"/>
    <property type="project" value="UniProtKB-EC"/>
</dbReference>
<evidence type="ECO:0000256" key="5">
    <source>
        <dbReference type="ARBA" id="ARBA00022801"/>
    </source>
</evidence>
<dbReference type="CDD" id="cd00412">
    <property type="entry name" value="pyrophosphatase"/>
    <property type="match status" value="1"/>
</dbReference>
<dbReference type="InterPro" id="IPR008162">
    <property type="entry name" value="Pyrophosphatase"/>
</dbReference>
<evidence type="ECO:0000256" key="3">
    <source>
        <dbReference type="ARBA" id="ARBA00012146"/>
    </source>
</evidence>
<dbReference type="GO" id="GO:0006796">
    <property type="term" value="P:phosphate-containing compound metabolic process"/>
    <property type="evidence" value="ECO:0007669"/>
    <property type="project" value="InterPro"/>
</dbReference>
<dbReference type="Proteomes" id="UP000192758">
    <property type="component" value="Unassembled WGS sequence"/>
</dbReference>
<dbReference type="GO" id="GO:0005739">
    <property type="term" value="C:mitochondrion"/>
    <property type="evidence" value="ECO:0007669"/>
    <property type="project" value="EnsemblFungi"/>
</dbReference>
<evidence type="ECO:0000256" key="1">
    <source>
        <dbReference type="ARBA" id="ARBA00001946"/>
    </source>
</evidence>
<dbReference type="STRING" id="646526.A0A1W0E5J9"/>
<reference evidence="7 8" key="1">
    <citation type="journal article" date="2017" name="Environ. Microbiol.">
        <title>Decay of the glycolytic pathway and adaptation to intranuclear parasitism within Enterocytozoonidae microsporidia.</title>
        <authorList>
            <person name="Wiredu Boakye D."/>
            <person name="Jaroenlak P."/>
            <person name="Prachumwat A."/>
            <person name="Williams T.A."/>
            <person name="Bateman K.S."/>
            <person name="Itsathitphaisarn O."/>
            <person name="Sritunyalucksana K."/>
            <person name="Paszkiewicz K.H."/>
            <person name="Moore K.A."/>
            <person name="Stentiford G.D."/>
            <person name="Williams B.A."/>
        </authorList>
    </citation>
    <scope>NUCLEOTIDE SEQUENCE [LARGE SCALE GENOMIC DNA]</scope>
    <source>
        <strain evidence="7 8">TH1</strain>
    </source>
</reference>
<proteinExistence type="inferred from homology"/>
<dbReference type="VEuPathDB" id="MicrosporidiaDB:EHP00_27"/>
<dbReference type="GO" id="GO:0000287">
    <property type="term" value="F:magnesium ion binding"/>
    <property type="evidence" value="ECO:0007669"/>
    <property type="project" value="InterPro"/>
</dbReference>
<keyword evidence="5" id="KW-0378">Hydrolase</keyword>